<dbReference type="AlphaFoldDB" id="A0A1D7UUI8"/>
<gene>
    <name evidence="8" type="primary">tmk</name>
    <name evidence="10" type="ORF">A0128_05090</name>
</gene>
<feature type="domain" description="Thymidylate kinase-like" evidence="9">
    <location>
        <begin position="11"/>
        <end position="190"/>
    </location>
</feature>
<dbReference type="GO" id="GO:0006227">
    <property type="term" value="P:dUDP biosynthetic process"/>
    <property type="evidence" value="ECO:0007669"/>
    <property type="project" value="TreeGrafter"/>
</dbReference>
<dbReference type="GO" id="GO:0005829">
    <property type="term" value="C:cytosol"/>
    <property type="evidence" value="ECO:0007669"/>
    <property type="project" value="TreeGrafter"/>
</dbReference>
<dbReference type="Proteomes" id="UP000094197">
    <property type="component" value="Chromosome 1"/>
</dbReference>
<protein>
    <recommendedName>
        <fullName evidence="8">Thymidylate kinase</fullName>
        <ecNumber evidence="8">2.7.4.9</ecNumber>
    </recommendedName>
    <alternativeName>
        <fullName evidence="8">dTMP kinase</fullName>
    </alternativeName>
</protein>
<evidence type="ECO:0000256" key="4">
    <source>
        <dbReference type="ARBA" id="ARBA00022741"/>
    </source>
</evidence>
<evidence type="ECO:0000256" key="8">
    <source>
        <dbReference type="HAMAP-Rule" id="MF_00165"/>
    </source>
</evidence>
<keyword evidence="11" id="KW-1185">Reference proteome</keyword>
<feature type="binding site" evidence="8">
    <location>
        <begin position="13"/>
        <end position="20"/>
    </location>
    <ligand>
        <name>ATP</name>
        <dbReference type="ChEBI" id="CHEBI:30616"/>
    </ligand>
</feature>
<dbReference type="InterPro" id="IPR039430">
    <property type="entry name" value="Thymidylate_kin-like_dom"/>
</dbReference>
<name>A0A1D7UUI8_9LEPT</name>
<dbReference type="InterPro" id="IPR018095">
    <property type="entry name" value="Thymidylate_kin_CS"/>
</dbReference>
<comment type="function">
    <text evidence="8">Phosphorylation of dTMP to form dTDP in both de novo and salvage pathways of dTTP synthesis.</text>
</comment>
<dbReference type="EMBL" id="CP015217">
    <property type="protein sequence ID" value="AOP33276.1"/>
    <property type="molecule type" value="Genomic_DNA"/>
</dbReference>
<dbReference type="EC" id="2.7.4.9" evidence="8"/>
<comment type="catalytic activity">
    <reaction evidence="7 8">
        <text>dTMP + ATP = dTDP + ADP</text>
        <dbReference type="Rhea" id="RHEA:13517"/>
        <dbReference type="ChEBI" id="CHEBI:30616"/>
        <dbReference type="ChEBI" id="CHEBI:58369"/>
        <dbReference type="ChEBI" id="CHEBI:63528"/>
        <dbReference type="ChEBI" id="CHEBI:456216"/>
        <dbReference type="EC" id="2.7.4.9"/>
    </reaction>
</comment>
<keyword evidence="5 8" id="KW-0418">Kinase</keyword>
<evidence type="ECO:0000259" key="9">
    <source>
        <dbReference type="Pfam" id="PF02223"/>
    </source>
</evidence>
<keyword evidence="6 8" id="KW-0067">ATP-binding</keyword>
<evidence type="ECO:0000313" key="10">
    <source>
        <dbReference type="EMBL" id="AOP33276.1"/>
    </source>
</evidence>
<evidence type="ECO:0000256" key="6">
    <source>
        <dbReference type="ARBA" id="ARBA00022840"/>
    </source>
</evidence>
<dbReference type="GO" id="GO:0005524">
    <property type="term" value="F:ATP binding"/>
    <property type="evidence" value="ECO:0007669"/>
    <property type="project" value="UniProtKB-UniRule"/>
</dbReference>
<dbReference type="NCBIfam" id="TIGR00041">
    <property type="entry name" value="DTMP_kinase"/>
    <property type="match status" value="1"/>
</dbReference>
<keyword evidence="2 8" id="KW-0808">Transferase</keyword>
<accession>A0A1D7UUI8</accession>
<dbReference type="Pfam" id="PF02223">
    <property type="entry name" value="Thymidylate_kin"/>
    <property type="match status" value="1"/>
</dbReference>
<dbReference type="PROSITE" id="PS01331">
    <property type="entry name" value="THYMIDYLATE_KINASE"/>
    <property type="match status" value="1"/>
</dbReference>
<dbReference type="GO" id="GO:0004798">
    <property type="term" value="F:dTMP kinase activity"/>
    <property type="evidence" value="ECO:0007669"/>
    <property type="project" value="UniProtKB-UniRule"/>
</dbReference>
<comment type="similarity">
    <text evidence="1 8">Belongs to the thymidylate kinase family.</text>
</comment>
<dbReference type="RefSeq" id="WP_069606515.1">
    <property type="nucleotide sequence ID" value="NZ_CP015217.1"/>
</dbReference>
<dbReference type="InterPro" id="IPR027417">
    <property type="entry name" value="P-loop_NTPase"/>
</dbReference>
<sequence length="206" mass="23925">MKKETPLFVVFEGIDGSGKSTLCRSVTELLLKKEIAAVSFTEPTNLETGKFLRKFLRGEIELKPEEQIEAFLSDREESLKQNILPALQSEKNVLLDRYMYSTAAYQSGPNLSPETILQKNLERNFKIPDVLFYLNLNPKIALERLSRRKEEKERFETLSQLEKIYSAYERILPKETIRIDAEKGPDQIAKECLDILLERIRIQKEN</sequence>
<dbReference type="CDD" id="cd01672">
    <property type="entry name" value="TMPK"/>
    <property type="match status" value="1"/>
</dbReference>
<proteinExistence type="inferred from homology"/>
<evidence type="ECO:0000256" key="2">
    <source>
        <dbReference type="ARBA" id="ARBA00022679"/>
    </source>
</evidence>
<dbReference type="SUPFAM" id="SSF52540">
    <property type="entry name" value="P-loop containing nucleoside triphosphate hydrolases"/>
    <property type="match status" value="1"/>
</dbReference>
<dbReference type="PANTHER" id="PTHR10344:SF4">
    <property type="entry name" value="UMP-CMP KINASE 2, MITOCHONDRIAL"/>
    <property type="match status" value="1"/>
</dbReference>
<organism evidence="10 11">
    <name type="scientific">Leptospira tipperaryensis</name>
    <dbReference type="NCBI Taxonomy" id="2564040"/>
    <lineage>
        <taxon>Bacteria</taxon>
        <taxon>Pseudomonadati</taxon>
        <taxon>Spirochaetota</taxon>
        <taxon>Spirochaetia</taxon>
        <taxon>Leptospirales</taxon>
        <taxon>Leptospiraceae</taxon>
        <taxon>Leptospira</taxon>
    </lineage>
</organism>
<reference evidence="10 11" key="1">
    <citation type="submission" date="2016-04" db="EMBL/GenBank/DDBJ databases">
        <title>Complete genome seqeunce of Leptospira alstonii serovar Room22.</title>
        <authorList>
            <person name="Nally J.E."/>
            <person name="Bayles D.O."/>
            <person name="Hurley D."/>
            <person name="Fanning S."/>
            <person name="McMahon B.J."/>
            <person name="Arent Z."/>
        </authorList>
    </citation>
    <scope>NUCLEOTIDE SEQUENCE [LARGE SCALE GENOMIC DNA]</scope>
    <source>
        <strain evidence="10 11">GWTS #1</strain>
    </source>
</reference>
<dbReference type="KEGG" id="laj:A0128_05090"/>
<dbReference type="GO" id="GO:0006235">
    <property type="term" value="P:dTTP biosynthetic process"/>
    <property type="evidence" value="ECO:0007669"/>
    <property type="project" value="UniProtKB-UniRule"/>
</dbReference>
<evidence type="ECO:0000256" key="1">
    <source>
        <dbReference type="ARBA" id="ARBA00009776"/>
    </source>
</evidence>
<dbReference type="Gene3D" id="3.40.50.300">
    <property type="entry name" value="P-loop containing nucleotide triphosphate hydrolases"/>
    <property type="match status" value="1"/>
</dbReference>
<keyword evidence="4 8" id="KW-0547">Nucleotide-binding</keyword>
<dbReference type="OrthoDB" id="9774907at2"/>
<dbReference type="HAMAP" id="MF_00165">
    <property type="entry name" value="Thymidylate_kinase"/>
    <property type="match status" value="1"/>
</dbReference>
<evidence type="ECO:0000313" key="11">
    <source>
        <dbReference type="Proteomes" id="UP000094197"/>
    </source>
</evidence>
<evidence type="ECO:0000256" key="5">
    <source>
        <dbReference type="ARBA" id="ARBA00022777"/>
    </source>
</evidence>
<dbReference type="PANTHER" id="PTHR10344">
    <property type="entry name" value="THYMIDYLATE KINASE"/>
    <property type="match status" value="1"/>
</dbReference>
<dbReference type="GO" id="GO:0006233">
    <property type="term" value="P:dTDP biosynthetic process"/>
    <property type="evidence" value="ECO:0007669"/>
    <property type="project" value="InterPro"/>
</dbReference>
<evidence type="ECO:0000256" key="7">
    <source>
        <dbReference type="ARBA" id="ARBA00048743"/>
    </source>
</evidence>
<evidence type="ECO:0000256" key="3">
    <source>
        <dbReference type="ARBA" id="ARBA00022727"/>
    </source>
</evidence>
<dbReference type="InterPro" id="IPR018094">
    <property type="entry name" value="Thymidylate_kinase"/>
</dbReference>
<keyword evidence="3 8" id="KW-0545">Nucleotide biosynthesis</keyword>